<dbReference type="Pfam" id="PF03080">
    <property type="entry name" value="Neprosin"/>
    <property type="match status" value="1"/>
</dbReference>
<proteinExistence type="predicted"/>
<feature type="domain" description="Neprosin PEP catalytic" evidence="2">
    <location>
        <begin position="118"/>
        <end position="244"/>
    </location>
</feature>
<evidence type="ECO:0000256" key="1">
    <source>
        <dbReference type="SAM" id="SignalP"/>
    </source>
</evidence>
<reference evidence="3" key="1">
    <citation type="journal article" date="2020" name="Plant Biotechnol. J.">
        <title>The pomegranate (Punica granatum L.) draft genome dissects genetic divergence between soft- and hard-seeded cultivars.</title>
        <authorList>
            <person name="Luo X."/>
            <person name="Li H."/>
            <person name="Wu Z."/>
            <person name="Yao W."/>
            <person name="Zhao P."/>
            <person name="Cao D."/>
            <person name="Yu H."/>
            <person name="Li K."/>
            <person name="Poudel K."/>
            <person name="Zhao D."/>
            <person name="Zhang F."/>
            <person name="Xia X."/>
            <person name="Chen L."/>
            <person name="Wang Q."/>
            <person name="Jing D."/>
            <person name="Cao S."/>
        </authorList>
    </citation>
    <scope>NUCLEOTIDE SEQUENCE [LARGE SCALE GENOMIC DNA]</scope>
    <source>
        <strain evidence="3">cv. Tunisia</strain>
    </source>
</reference>
<evidence type="ECO:0000313" key="4">
    <source>
        <dbReference type="RefSeq" id="XP_031390924.1"/>
    </source>
</evidence>
<feature type="signal peptide" evidence="1">
    <location>
        <begin position="1"/>
        <end position="26"/>
    </location>
</feature>
<dbReference type="Gene3D" id="3.90.1320.10">
    <property type="entry name" value="Outer-capsid protein sigma 3, large lobe"/>
    <property type="match status" value="1"/>
</dbReference>
<keyword evidence="1" id="KW-0732">Signal</keyword>
<dbReference type="RefSeq" id="XP_031390924.1">
    <property type="nucleotide sequence ID" value="XM_031535064.1"/>
</dbReference>
<sequence length="244" mass="27573">MAGPNSGMSAFLLFVTLNYVILSAHASRFQKLTKEEDLELERRLKVINKPARESFKQADYGAMIDCIDIYKQLAFDHPLLKNHKIQMKPGKFVDGVKKTNPVRTSLPAVPQIKYLCLLLEQLHFIWIIFFIYSAVRLFEGQNYGANATINVWSLSVLSDQLSGAVISIVNGLNVPGQLNNIQTGWLVNPYLYKNYTRLFTLWTADSYHKTGCYNVLCPGFLQVSMKIPLGLILRPTSVIGWTAL</sequence>
<name>A0A6P8D8S6_PUNGR</name>
<dbReference type="Pfam" id="PF14365">
    <property type="entry name" value="Neprosin_AP"/>
    <property type="match status" value="1"/>
</dbReference>
<dbReference type="InterPro" id="IPR004314">
    <property type="entry name" value="Neprosin"/>
</dbReference>
<evidence type="ECO:0000259" key="2">
    <source>
        <dbReference type="PROSITE" id="PS52045"/>
    </source>
</evidence>
<protein>
    <submittedName>
        <fullName evidence="4">Uncharacterized protein LOC116203369</fullName>
    </submittedName>
</protein>
<dbReference type="PROSITE" id="PS52045">
    <property type="entry name" value="NEPROSIN_PEP_CD"/>
    <property type="match status" value="1"/>
</dbReference>
<dbReference type="PANTHER" id="PTHR31589">
    <property type="entry name" value="PROTEIN, PUTATIVE (DUF239)-RELATED-RELATED"/>
    <property type="match status" value="1"/>
</dbReference>
<reference evidence="4" key="2">
    <citation type="submission" date="2025-08" db="UniProtKB">
        <authorList>
            <consortium name="RefSeq"/>
        </authorList>
    </citation>
    <scope>IDENTIFICATION</scope>
    <source>
        <tissue evidence="4">Leaf</tissue>
    </source>
</reference>
<accession>A0A6P8D8S6</accession>
<dbReference type="AlphaFoldDB" id="A0A6P8D8S6"/>
<dbReference type="Proteomes" id="UP000515151">
    <property type="component" value="Chromosome 4"/>
</dbReference>
<dbReference type="PANTHER" id="PTHR31589:SF235">
    <property type="entry name" value="PROTEIN, PUTATIVE (DUF239)-RELATED"/>
    <property type="match status" value="1"/>
</dbReference>
<dbReference type="GeneID" id="116203369"/>
<dbReference type="InterPro" id="IPR053168">
    <property type="entry name" value="Glutamic_endopeptidase"/>
</dbReference>
<keyword evidence="3" id="KW-1185">Reference proteome</keyword>
<gene>
    <name evidence="4" type="primary">LOC116203369</name>
</gene>
<evidence type="ECO:0000313" key="3">
    <source>
        <dbReference type="Proteomes" id="UP000515151"/>
    </source>
</evidence>
<organism evidence="3 4">
    <name type="scientific">Punica granatum</name>
    <name type="common">Pomegranate</name>
    <dbReference type="NCBI Taxonomy" id="22663"/>
    <lineage>
        <taxon>Eukaryota</taxon>
        <taxon>Viridiplantae</taxon>
        <taxon>Streptophyta</taxon>
        <taxon>Embryophyta</taxon>
        <taxon>Tracheophyta</taxon>
        <taxon>Spermatophyta</taxon>
        <taxon>Magnoliopsida</taxon>
        <taxon>eudicotyledons</taxon>
        <taxon>Gunneridae</taxon>
        <taxon>Pentapetalae</taxon>
        <taxon>rosids</taxon>
        <taxon>malvids</taxon>
        <taxon>Myrtales</taxon>
        <taxon>Lythraceae</taxon>
        <taxon>Punica</taxon>
    </lineage>
</organism>
<dbReference type="OrthoDB" id="1858978at2759"/>
<dbReference type="InterPro" id="IPR025521">
    <property type="entry name" value="Neprosin_propep"/>
</dbReference>
<feature type="chain" id="PRO_5028444949" evidence="1">
    <location>
        <begin position="27"/>
        <end position="244"/>
    </location>
</feature>